<dbReference type="PANTHER" id="PTHR43135:SF3">
    <property type="entry name" value="ALPHA-D-RIBOSE 1-METHYLPHOSPHONATE 5-TRIPHOSPHATE DIPHOSPHATASE"/>
    <property type="match status" value="1"/>
</dbReference>
<organism evidence="3 4">
    <name type="scientific">Trichocladium antarcticum</name>
    <dbReference type="NCBI Taxonomy" id="1450529"/>
    <lineage>
        <taxon>Eukaryota</taxon>
        <taxon>Fungi</taxon>
        <taxon>Dikarya</taxon>
        <taxon>Ascomycota</taxon>
        <taxon>Pezizomycotina</taxon>
        <taxon>Sordariomycetes</taxon>
        <taxon>Sordariomycetidae</taxon>
        <taxon>Sordariales</taxon>
        <taxon>Chaetomiaceae</taxon>
        <taxon>Trichocladium</taxon>
    </lineage>
</organism>
<dbReference type="InterPro" id="IPR006680">
    <property type="entry name" value="Amidohydro-rel"/>
</dbReference>
<evidence type="ECO:0000313" key="3">
    <source>
        <dbReference type="EMBL" id="KAK4136982.1"/>
    </source>
</evidence>
<protein>
    <recommendedName>
        <fullName evidence="2">Amidohydrolase-related domain-containing protein</fullName>
    </recommendedName>
</protein>
<feature type="domain" description="Amidohydrolase-related" evidence="2">
    <location>
        <begin position="278"/>
        <end position="470"/>
    </location>
</feature>
<dbReference type="EMBL" id="MU853403">
    <property type="protein sequence ID" value="KAK4136982.1"/>
    <property type="molecule type" value="Genomic_DNA"/>
</dbReference>
<dbReference type="SUPFAM" id="SSF51556">
    <property type="entry name" value="Metallo-dependent hydrolases"/>
    <property type="match status" value="1"/>
</dbReference>
<dbReference type="Proteomes" id="UP001304895">
    <property type="component" value="Unassembled WGS sequence"/>
</dbReference>
<dbReference type="AlphaFoldDB" id="A0AAN6UPR9"/>
<gene>
    <name evidence="3" type="ORF">BT67DRAFT_439988</name>
</gene>
<feature type="region of interest" description="Disordered" evidence="1">
    <location>
        <begin position="1"/>
        <end position="45"/>
    </location>
</feature>
<proteinExistence type="predicted"/>
<dbReference type="SUPFAM" id="SSF51338">
    <property type="entry name" value="Composite domain of metallo-dependent hydrolases"/>
    <property type="match status" value="2"/>
</dbReference>
<dbReference type="InterPro" id="IPR011059">
    <property type="entry name" value="Metal-dep_hydrolase_composite"/>
</dbReference>
<evidence type="ECO:0000313" key="4">
    <source>
        <dbReference type="Proteomes" id="UP001304895"/>
    </source>
</evidence>
<reference evidence="3" key="2">
    <citation type="submission" date="2023-05" db="EMBL/GenBank/DDBJ databases">
        <authorList>
            <consortium name="Lawrence Berkeley National Laboratory"/>
            <person name="Steindorff A."/>
            <person name="Hensen N."/>
            <person name="Bonometti L."/>
            <person name="Westerberg I."/>
            <person name="Brannstrom I.O."/>
            <person name="Guillou S."/>
            <person name="Cros-Aarteil S."/>
            <person name="Calhoun S."/>
            <person name="Haridas S."/>
            <person name="Kuo A."/>
            <person name="Mondo S."/>
            <person name="Pangilinan J."/>
            <person name="Riley R."/>
            <person name="Labutti K."/>
            <person name="Andreopoulos B."/>
            <person name="Lipzen A."/>
            <person name="Chen C."/>
            <person name="Yanf M."/>
            <person name="Daum C."/>
            <person name="Ng V."/>
            <person name="Clum A."/>
            <person name="Ohm R."/>
            <person name="Martin F."/>
            <person name="Silar P."/>
            <person name="Natvig D."/>
            <person name="Lalanne C."/>
            <person name="Gautier V."/>
            <person name="Ament-Velasquez S.L."/>
            <person name="Kruys A."/>
            <person name="Hutchinson M.I."/>
            <person name="Powell A.J."/>
            <person name="Barry K."/>
            <person name="Miller A.N."/>
            <person name="Grigoriev I.V."/>
            <person name="Debuchy R."/>
            <person name="Gladieux P."/>
            <person name="Thoren M.H."/>
            <person name="Johannesson H."/>
        </authorList>
    </citation>
    <scope>NUCLEOTIDE SEQUENCE</scope>
    <source>
        <strain evidence="3">CBS 123565</strain>
    </source>
</reference>
<comment type="caution">
    <text evidence="3">The sequence shown here is derived from an EMBL/GenBank/DDBJ whole genome shotgun (WGS) entry which is preliminary data.</text>
</comment>
<dbReference type="Gene3D" id="3.20.20.140">
    <property type="entry name" value="Metal-dependent hydrolases"/>
    <property type="match status" value="1"/>
</dbReference>
<dbReference type="PANTHER" id="PTHR43135">
    <property type="entry name" value="ALPHA-D-RIBOSE 1-METHYLPHOSPHONATE 5-TRIPHOSPHATE DIPHOSPHATASE"/>
    <property type="match status" value="1"/>
</dbReference>
<sequence>MTMTSMQHSPPLSDGANDSSDTHDTRLTTPNTAQSTNSPPSPSMSPNILVIHTSLLFDPKLRSFLNNMSIEVDPETGSIVRLFKRESIDIPLPDSANAIDLRGKFVLPGFVDSHTHIFLHSYKERSGTEQMRDQSAVERTVRATNHARTALLAGYTTYRDLGTESLANADANLRDCINRGLTPGPRLFVATEALASSGSYELRVENRLGLGLLVPRAADVADGPNGVRAAVRRRIGEGADVIKVYADYRRKTMRWPVDVAGDVRGGRVLFPPEGKGRNPAVPGYAQAEMDAIVAEARLAELPVAAHAGETRAALMAVHAGVNTIEHVFEDRDGVEGELWAGMREKGVILVPTLATAEELPLDMFEECKARVKRAFESGVRLAAGGDTGTFNHGLNAREMEIMLEAGVPVEEVLVAGTIRGWEACGGDMCGFRFGWFAQGNRADIVALDTDPRGDWRAMRKVSFVMKDGRVWKRDGMAVDMLQVPRWPDEDGVERSPRKLRLPSAGCCGHFH</sequence>
<evidence type="ECO:0000259" key="2">
    <source>
        <dbReference type="Pfam" id="PF01979"/>
    </source>
</evidence>
<feature type="compositionally biased region" description="Polar residues" evidence="1">
    <location>
        <begin position="27"/>
        <end position="37"/>
    </location>
</feature>
<dbReference type="InterPro" id="IPR057744">
    <property type="entry name" value="OTAase-like"/>
</dbReference>
<dbReference type="CDD" id="cd01299">
    <property type="entry name" value="Met_dep_hydrolase_A"/>
    <property type="match status" value="1"/>
</dbReference>
<accession>A0AAN6UPR9</accession>
<dbReference type="GO" id="GO:0016810">
    <property type="term" value="F:hydrolase activity, acting on carbon-nitrogen (but not peptide) bonds"/>
    <property type="evidence" value="ECO:0007669"/>
    <property type="project" value="InterPro"/>
</dbReference>
<reference evidence="3" key="1">
    <citation type="journal article" date="2023" name="Mol. Phylogenet. Evol.">
        <title>Genome-scale phylogeny and comparative genomics of the fungal order Sordariales.</title>
        <authorList>
            <person name="Hensen N."/>
            <person name="Bonometti L."/>
            <person name="Westerberg I."/>
            <person name="Brannstrom I.O."/>
            <person name="Guillou S."/>
            <person name="Cros-Aarteil S."/>
            <person name="Calhoun S."/>
            <person name="Haridas S."/>
            <person name="Kuo A."/>
            <person name="Mondo S."/>
            <person name="Pangilinan J."/>
            <person name="Riley R."/>
            <person name="LaButti K."/>
            <person name="Andreopoulos B."/>
            <person name="Lipzen A."/>
            <person name="Chen C."/>
            <person name="Yan M."/>
            <person name="Daum C."/>
            <person name="Ng V."/>
            <person name="Clum A."/>
            <person name="Steindorff A."/>
            <person name="Ohm R.A."/>
            <person name="Martin F."/>
            <person name="Silar P."/>
            <person name="Natvig D.O."/>
            <person name="Lalanne C."/>
            <person name="Gautier V."/>
            <person name="Ament-Velasquez S.L."/>
            <person name="Kruys A."/>
            <person name="Hutchinson M.I."/>
            <person name="Powell A.J."/>
            <person name="Barry K."/>
            <person name="Miller A.N."/>
            <person name="Grigoriev I.V."/>
            <person name="Debuchy R."/>
            <person name="Gladieux P."/>
            <person name="Hiltunen Thoren M."/>
            <person name="Johannesson H."/>
        </authorList>
    </citation>
    <scope>NUCLEOTIDE SEQUENCE</scope>
    <source>
        <strain evidence="3">CBS 123565</strain>
    </source>
</reference>
<dbReference type="InterPro" id="IPR051781">
    <property type="entry name" value="Metallo-dep_Hydrolase"/>
</dbReference>
<dbReference type="InterPro" id="IPR032466">
    <property type="entry name" value="Metal_Hydrolase"/>
</dbReference>
<dbReference type="Pfam" id="PF01979">
    <property type="entry name" value="Amidohydro_1"/>
    <property type="match status" value="2"/>
</dbReference>
<keyword evidence="4" id="KW-1185">Reference proteome</keyword>
<evidence type="ECO:0000256" key="1">
    <source>
        <dbReference type="SAM" id="MobiDB-lite"/>
    </source>
</evidence>
<dbReference type="Gene3D" id="2.30.40.10">
    <property type="entry name" value="Urease, subunit C, domain 1"/>
    <property type="match status" value="1"/>
</dbReference>
<feature type="compositionally biased region" description="Polar residues" evidence="1">
    <location>
        <begin position="1"/>
        <end position="10"/>
    </location>
</feature>
<feature type="domain" description="Amidohydrolase-related" evidence="2">
    <location>
        <begin position="105"/>
        <end position="248"/>
    </location>
</feature>
<name>A0AAN6UPR9_9PEZI</name>